<reference evidence="2 3" key="1">
    <citation type="journal article" date="2008" name="Science">
        <title>The Physcomitrella genome reveals evolutionary insights into the conquest of land by plants.</title>
        <authorList>
            <person name="Rensing S."/>
            <person name="Lang D."/>
            <person name="Zimmer A."/>
            <person name="Terry A."/>
            <person name="Salamov A."/>
            <person name="Shapiro H."/>
            <person name="Nishiyama T."/>
            <person name="Perroud P.-F."/>
            <person name="Lindquist E."/>
            <person name="Kamisugi Y."/>
            <person name="Tanahashi T."/>
            <person name="Sakakibara K."/>
            <person name="Fujita T."/>
            <person name="Oishi K."/>
            <person name="Shin-I T."/>
            <person name="Kuroki Y."/>
            <person name="Toyoda A."/>
            <person name="Suzuki Y."/>
            <person name="Hashimoto A."/>
            <person name="Yamaguchi K."/>
            <person name="Sugano A."/>
            <person name="Kohara Y."/>
            <person name="Fujiyama A."/>
            <person name="Anterola A."/>
            <person name="Aoki S."/>
            <person name="Ashton N."/>
            <person name="Barbazuk W.B."/>
            <person name="Barker E."/>
            <person name="Bennetzen J."/>
            <person name="Bezanilla M."/>
            <person name="Blankenship R."/>
            <person name="Cho S.H."/>
            <person name="Dutcher S."/>
            <person name="Estelle M."/>
            <person name="Fawcett J.A."/>
            <person name="Gundlach H."/>
            <person name="Hanada K."/>
            <person name="Heyl A."/>
            <person name="Hicks K.A."/>
            <person name="Hugh J."/>
            <person name="Lohr M."/>
            <person name="Mayer K."/>
            <person name="Melkozernov A."/>
            <person name="Murata T."/>
            <person name="Nelson D."/>
            <person name="Pils B."/>
            <person name="Prigge M."/>
            <person name="Reiss B."/>
            <person name="Renner T."/>
            <person name="Rombauts S."/>
            <person name="Rushton P."/>
            <person name="Sanderfoot A."/>
            <person name="Schween G."/>
            <person name="Shiu S.-H."/>
            <person name="Stueber K."/>
            <person name="Theodoulou F.L."/>
            <person name="Tu H."/>
            <person name="Van de Peer Y."/>
            <person name="Verrier P.J."/>
            <person name="Waters E."/>
            <person name="Wood A."/>
            <person name="Yang L."/>
            <person name="Cove D."/>
            <person name="Cuming A."/>
            <person name="Hasebe M."/>
            <person name="Lucas S."/>
            <person name="Mishler D.B."/>
            <person name="Reski R."/>
            <person name="Grigoriev I."/>
            <person name="Quatrano R.S."/>
            <person name="Boore J.L."/>
        </authorList>
    </citation>
    <scope>NUCLEOTIDE SEQUENCE [LARGE SCALE GENOMIC DNA]</scope>
    <source>
        <strain evidence="2 3">cv. Gransden 2004</strain>
    </source>
</reference>
<dbReference type="EMBL" id="ABEU02000002">
    <property type="status" value="NOT_ANNOTATED_CDS"/>
    <property type="molecule type" value="Genomic_DNA"/>
</dbReference>
<dbReference type="Proteomes" id="UP000006727">
    <property type="component" value="Chromosome 2"/>
</dbReference>
<organism evidence="2 3">
    <name type="scientific">Physcomitrium patens</name>
    <name type="common">Spreading-leaved earth moss</name>
    <name type="synonym">Physcomitrella patens</name>
    <dbReference type="NCBI Taxonomy" id="3218"/>
    <lineage>
        <taxon>Eukaryota</taxon>
        <taxon>Viridiplantae</taxon>
        <taxon>Streptophyta</taxon>
        <taxon>Embryophyta</taxon>
        <taxon>Bryophyta</taxon>
        <taxon>Bryophytina</taxon>
        <taxon>Bryopsida</taxon>
        <taxon>Funariidae</taxon>
        <taxon>Funariales</taxon>
        <taxon>Funariaceae</taxon>
        <taxon>Physcomitrium</taxon>
    </lineage>
</organism>
<protein>
    <submittedName>
        <fullName evidence="2">Uncharacterized protein</fullName>
    </submittedName>
</protein>
<reference evidence="2 3" key="2">
    <citation type="journal article" date="2018" name="Plant J.">
        <title>The Physcomitrella patens chromosome-scale assembly reveals moss genome structure and evolution.</title>
        <authorList>
            <person name="Lang D."/>
            <person name="Ullrich K.K."/>
            <person name="Murat F."/>
            <person name="Fuchs J."/>
            <person name="Jenkins J."/>
            <person name="Haas F.B."/>
            <person name="Piednoel M."/>
            <person name="Gundlach H."/>
            <person name="Van Bel M."/>
            <person name="Meyberg R."/>
            <person name="Vives C."/>
            <person name="Morata J."/>
            <person name="Symeonidi A."/>
            <person name="Hiss M."/>
            <person name="Muchero W."/>
            <person name="Kamisugi Y."/>
            <person name="Saleh O."/>
            <person name="Blanc G."/>
            <person name="Decker E.L."/>
            <person name="van Gessel N."/>
            <person name="Grimwood J."/>
            <person name="Hayes R.D."/>
            <person name="Graham S.W."/>
            <person name="Gunter L.E."/>
            <person name="McDaniel S.F."/>
            <person name="Hoernstein S.N.W."/>
            <person name="Larsson A."/>
            <person name="Li F.W."/>
            <person name="Perroud P.F."/>
            <person name="Phillips J."/>
            <person name="Ranjan P."/>
            <person name="Rokshar D.S."/>
            <person name="Rothfels C.J."/>
            <person name="Schneider L."/>
            <person name="Shu S."/>
            <person name="Stevenson D.W."/>
            <person name="Thummler F."/>
            <person name="Tillich M."/>
            <person name="Villarreal Aguilar J.C."/>
            <person name="Widiez T."/>
            <person name="Wong G.K."/>
            <person name="Wymore A."/>
            <person name="Zhang Y."/>
            <person name="Zimmer A.D."/>
            <person name="Quatrano R.S."/>
            <person name="Mayer K.F.X."/>
            <person name="Goodstein D."/>
            <person name="Casacuberta J.M."/>
            <person name="Vandepoele K."/>
            <person name="Reski R."/>
            <person name="Cuming A.C."/>
            <person name="Tuskan G.A."/>
            <person name="Maumus F."/>
            <person name="Salse J."/>
            <person name="Schmutz J."/>
            <person name="Rensing S.A."/>
        </authorList>
    </citation>
    <scope>NUCLEOTIDE SEQUENCE [LARGE SCALE GENOMIC DNA]</scope>
    <source>
        <strain evidence="2 3">cv. Gransden 2004</strain>
    </source>
</reference>
<dbReference type="Gramene" id="Pp3c2_23920V3.1">
    <property type="protein sequence ID" value="Pp3c2_23920V3.1"/>
    <property type="gene ID" value="Pp3c2_23920"/>
</dbReference>
<feature type="signal peptide" evidence="1">
    <location>
        <begin position="1"/>
        <end position="21"/>
    </location>
</feature>
<accession>A0A7I4DCE5</accession>
<dbReference type="EnsemblPlants" id="Pp3c2_23920V3.1">
    <property type="protein sequence ID" value="Pp3c2_23920V3.1"/>
    <property type="gene ID" value="Pp3c2_23920"/>
</dbReference>
<keyword evidence="3" id="KW-1185">Reference proteome</keyword>
<name>A0A7I4DCE5_PHYPA</name>
<evidence type="ECO:0000313" key="3">
    <source>
        <dbReference type="Proteomes" id="UP000006727"/>
    </source>
</evidence>
<reference evidence="2" key="3">
    <citation type="submission" date="2020-12" db="UniProtKB">
        <authorList>
            <consortium name="EnsemblPlants"/>
        </authorList>
    </citation>
    <scope>IDENTIFICATION</scope>
</reference>
<sequence>MLTLLVPLRIFLCSSISRTMSVSSLDFNRETLQPSAAASSDQQFAALRRVTWY</sequence>
<dbReference type="InParanoid" id="A0A7I4DCE5"/>
<proteinExistence type="predicted"/>
<evidence type="ECO:0000313" key="2">
    <source>
        <dbReference type="EnsemblPlants" id="Pp3c2_23920V3.1"/>
    </source>
</evidence>
<evidence type="ECO:0000256" key="1">
    <source>
        <dbReference type="SAM" id="SignalP"/>
    </source>
</evidence>
<feature type="chain" id="PRO_5029528618" evidence="1">
    <location>
        <begin position="22"/>
        <end position="53"/>
    </location>
</feature>
<keyword evidence="1" id="KW-0732">Signal</keyword>
<dbReference type="AlphaFoldDB" id="A0A7I4DCE5"/>